<dbReference type="EMBL" id="SZYD01000005">
    <property type="protein sequence ID" value="KAD6119528.1"/>
    <property type="molecule type" value="Genomic_DNA"/>
</dbReference>
<dbReference type="AlphaFoldDB" id="A0A5N6PCM8"/>
<proteinExistence type="predicted"/>
<evidence type="ECO:0000313" key="1">
    <source>
        <dbReference type="EMBL" id="KAD6119528.1"/>
    </source>
</evidence>
<sequence>MMIRTCFNVSGCDLNVERPSNMRFERLKDEIFVGGVAAVEMKAHRLATCTQARRTARTKLTFQKLLYPRVSPRLIPRPEAYRLRAISSVLRRKLRFEIPDNP</sequence>
<accession>A0A5N6PCM8</accession>
<gene>
    <name evidence="1" type="ORF">E3N88_10799</name>
</gene>
<dbReference type="Proteomes" id="UP000326396">
    <property type="component" value="Linkage Group LG13"/>
</dbReference>
<keyword evidence="2" id="KW-1185">Reference proteome</keyword>
<organism evidence="1 2">
    <name type="scientific">Mikania micrantha</name>
    <name type="common">bitter vine</name>
    <dbReference type="NCBI Taxonomy" id="192012"/>
    <lineage>
        <taxon>Eukaryota</taxon>
        <taxon>Viridiplantae</taxon>
        <taxon>Streptophyta</taxon>
        <taxon>Embryophyta</taxon>
        <taxon>Tracheophyta</taxon>
        <taxon>Spermatophyta</taxon>
        <taxon>Magnoliopsida</taxon>
        <taxon>eudicotyledons</taxon>
        <taxon>Gunneridae</taxon>
        <taxon>Pentapetalae</taxon>
        <taxon>asterids</taxon>
        <taxon>campanulids</taxon>
        <taxon>Asterales</taxon>
        <taxon>Asteraceae</taxon>
        <taxon>Asteroideae</taxon>
        <taxon>Heliantheae alliance</taxon>
        <taxon>Eupatorieae</taxon>
        <taxon>Mikania</taxon>
    </lineage>
</organism>
<protein>
    <submittedName>
        <fullName evidence="1">Uncharacterized protein</fullName>
    </submittedName>
</protein>
<name>A0A5N6PCM8_9ASTR</name>
<reference evidence="1 2" key="1">
    <citation type="submission" date="2019-05" db="EMBL/GenBank/DDBJ databases">
        <title>Mikania micrantha, genome provides insights into the molecular mechanism of rapid growth.</title>
        <authorList>
            <person name="Liu B."/>
        </authorList>
    </citation>
    <scope>NUCLEOTIDE SEQUENCE [LARGE SCALE GENOMIC DNA]</scope>
    <source>
        <strain evidence="1">NLD-2019</strain>
        <tissue evidence="1">Leaf</tissue>
    </source>
</reference>
<evidence type="ECO:0000313" key="2">
    <source>
        <dbReference type="Proteomes" id="UP000326396"/>
    </source>
</evidence>
<comment type="caution">
    <text evidence="1">The sequence shown here is derived from an EMBL/GenBank/DDBJ whole genome shotgun (WGS) entry which is preliminary data.</text>
</comment>